<dbReference type="InterPro" id="IPR041657">
    <property type="entry name" value="HTH_17"/>
</dbReference>
<evidence type="ECO:0000259" key="1">
    <source>
        <dbReference type="Pfam" id="PF12728"/>
    </source>
</evidence>
<sequence length="137" mass="16002">MLIRQIDYLTKTLSYTVLLATTKKIDMENLTFEKLPQAVSELHEKINRIERLLLERQEPAKEEEMLTVAQAAAFLKLSVGTVYLKVSTSEIPVNKRGNRLYFYKSELEEWIKAGRKKTGSELQLEAQKWTRSNIRNR</sequence>
<comment type="caution">
    <text evidence="2">The sequence shown here is derived from an EMBL/GenBank/DDBJ whole genome shotgun (WGS) entry which is preliminary data.</text>
</comment>
<evidence type="ECO:0000313" key="3">
    <source>
        <dbReference type="Proteomes" id="UP000244225"/>
    </source>
</evidence>
<protein>
    <submittedName>
        <fullName evidence="2">Excisionase family DNA binding protein</fullName>
    </submittedName>
</protein>
<gene>
    <name evidence="2" type="ORF">C8N40_109111</name>
</gene>
<dbReference type="Pfam" id="PF12728">
    <property type="entry name" value="HTH_17"/>
    <property type="match status" value="1"/>
</dbReference>
<dbReference type="NCBIfam" id="TIGR01764">
    <property type="entry name" value="excise"/>
    <property type="match status" value="1"/>
</dbReference>
<proteinExistence type="predicted"/>
<name>A0A2T5YE75_9BACT</name>
<feature type="domain" description="Helix-turn-helix" evidence="1">
    <location>
        <begin position="65"/>
        <end position="114"/>
    </location>
</feature>
<dbReference type="GO" id="GO:0003677">
    <property type="term" value="F:DNA binding"/>
    <property type="evidence" value="ECO:0007669"/>
    <property type="project" value="InterPro"/>
</dbReference>
<dbReference type="SUPFAM" id="SSF46955">
    <property type="entry name" value="Putative DNA-binding domain"/>
    <property type="match status" value="1"/>
</dbReference>
<dbReference type="AlphaFoldDB" id="A0A2T5YE75"/>
<reference evidence="2 3" key="1">
    <citation type="submission" date="2018-04" db="EMBL/GenBank/DDBJ databases">
        <title>Genomic Encyclopedia of Archaeal and Bacterial Type Strains, Phase II (KMG-II): from individual species to whole genera.</title>
        <authorList>
            <person name="Goeker M."/>
        </authorList>
    </citation>
    <scope>NUCLEOTIDE SEQUENCE [LARGE SCALE GENOMIC DNA]</scope>
    <source>
        <strain evidence="2 3">DSM 100162</strain>
    </source>
</reference>
<dbReference type="InterPro" id="IPR009061">
    <property type="entry name" value="DNA-bd_dom_put_sf"/>
</dbReference>
<dbReference type="RefSeq" id="WP_245905164.1">
    <property type="nucleotide sequence ID" value="NZ_QBKI01000009.1"/>
</dbReference>
<dbReference type="InterPro" id="IPR010093">
    <property type="entry name" value="SinI_DNA-bd"/>
</dbReference>
<keyword evidence="3" id="KW-1185">Reference proteome</keyword>
<evidence type="ECO:0000313" key="2">
    <source>
        <dbReference type="EMBL" id="PTX15013.1"/>
    </source>
</evidence>
<organism evidence="2 3">
    <name type="scientific">Pontibacter mucosus</name>
    <dbReference type="NCBI Taxonomy" id="1649266"/>
    <lineage>
        <taxon>Bacteria</taxon>
        <taxon>Pseudomonadati</taxon>
        <taxon>Bacteroidota</taxon>
        <taxon>Cytophagia</taxon>
        <taxon>Cytophagales</taxon>
        <taxon>Hymenobacteraceae</taxon>
        <taxon>Pontibacter</taxon>
    </lineage>
</organism>
<dbReference type="EMBL" id="QBKI01000009">
    <property type="protein sequence ID" value="PTX15013.1"/>
    <property type="molecule type" value="Genomic_DNA"/>
</dbReference>
<dbReference type="Proteomes" id="UP000244225">
    <property type="component" value="Unassembled WGS sequence"/>
</dbReference>
<accession>A0A2T5YE75</accession>